<feature type="compositionally biased region" description="Pro residues" evidence="1">
    <location>
        <begin position="34"/>
        <end position="50"/>
    </location>
</feature>
<feature type="region of interest" description="Disordered" evidence="1">
    <location>
        <begin position="540"/>
        <end position="584"/>
    </location>
</feature>
<dbReference type="PANTHER" id="PTHR31780:SF10">
    <property type="entry name" value="LD36051P"/>
    <property type="match status" value="1"/>
</dbReference>
<evidence type="ECO:0000256" key="1">
    <source>
        <dbReference type="SAM" id="MobiDB-lite"/>
    </source>
</evidence>
<feature type="compositionally biased region" description="Low complexity" evidence="1">
    <location>
        <begin position="993"/>
        <end position="1004"/>
    </location>
</feature>
<feature type="region of interest" description="Disordered" evidence="1">
    <location>
        <begin position="1245"/>
        <end position="1315"/>
    </location>
</feature>
<dbReference type="EMBL" id="MCFL01000004">
    <property type="protein sequence ID" value="ORZ40085.1"/>
    <property type="molecule type" value="Genomic_DNA"/>
</dbReference>
<comment type="caution">
    <text evidence="2">The sequence shown here is derived from an EMBL/GenBank/DDBJ whole genome shotgun (WGS) entry which is preliminary data.</text>
</comment>
<dbReference type="InterPro" id="IPR051195">
    <property type="entry name" value="Fungal_stress_NST1"/>
</dbReference>
<gene>
    <name evidence="2" type="ORF">BCR44DRAFT_211503</name>
</gene>
<organism evidence="2 3">
    <name type="scientific">Catenaria anguillulae PL171</name>
    <dbReference type="NCBI Taxonomy" id="765915"/>
    <lineage>
        <taxon>Eukaryota</taxon>
        <taxon>Fungi</taxon>
        <taxon>Fungi incertae sedis</taxon>
        <taxon>Blastocladiomycota</taxon>
        <taxon>Blastocladiomycetes</taxon>
        <taxon>Blastocladiales</taxon>
        <taxon>Catenariaceae</taxon>
        <taxon>Catenaria</taxon>
    </lineage>
</organism>
<feature type="compositionally biased region" description="Basic and acidic residues" evidence="1">
    <location>
        <begin position="609"/>
        <end position="618"/>
    </location>
</feature>
<feature type="region of interest" description="Disordered" evidence="1">
    <location>
        <begin position="1"/>
        <end position="63"/>
    </location>
</feature>
<feature type="compositionally biased region" description="Low complexity" evidence="1">
    <location>
        <begin position="1104"/>
        <end position="1129"/>
    </location>
</feature>
<dbReference type="Proteomes" id="UP000193411">
    <property type="component" value="Unassembled WGS sequence"/>
</dbReference>
<feature type="compositionally biased region" description="Polar residues" evidence="1">
    <location>
        <begin position="245"/>
        <end position="254"/>
    </location>
</feature>
<feature type="compositionally biased region" description="Gly residues" evidence="1">
    <location>
        <begin position="1398"/>
        <end position="1408"/>
    </location>
</feature>
<feature type="compositionally biased region" description="Basic residues" evidence="1">
    <location>
        <begin position="1"/>
        <end position="13"/>
    </location>
</feature>
<protein>
    <recommendedName>
        <fullName evidence="4">Stress response protein NST1</fullName>
    </recommendedName>
</protein>
<accession>A0A1Y2HZQ2</accession>
<feature type="compositionally biased region" description="Gly residues" evidence="1">
    <location>
        <begin position="1638"/>
        <end position="1647"/>
    </location>
</feature>
<feature type="region of interest" description="Disordered" evidence="1">
    <location>
        <begin position="799"/>
        <end position="1176"/>
    </location>
</feature>
<feature type="compositionally biased region" description="Low complexity" evidence="1">
    <location>
        <begin position="948"/>
        <end position="958"/>
    </location>
</feature>
<evidence type="ECO:0000313" key="2">
    <source>
        <dbReference type="EMBL" id="ORZ40085.1"/>
    </source>
</evidence>
<feature type="compositionally biased region" description="Basic residues" evidence="1">
    <location>
        <begin position="280"/>
        <end position="294"/>
    </location>
</feature>
<feature type="compositionally biased region" description="Low complexity" evidence="1">
    <location>
        <begin position="1664"/>
        <end position="1687"/>
    </location>
</feature>
<feature type="region of interest" description="Disordered" evidence="1">
    <location>
        <begin position="1490"/>
        <end position="1529"/>
    </location>
</feature>
<feature type="compositionally biased region" description="Low complexity" evidence="1">
    <location>
        <begin position="540"/>
        <end position="553"/>
    </location>
</feature>
<feature type="compositionally biased region" description="Polar residues" evidence="1">
    <location>
        <begin position="1287"/>
        <end position="1299"/>
    </location>
</feature>
<feature type="region of interest" description="Disordered" evidence="1">
    <location>
        <begin position="238"/>
        <end position="262"/>
    </location>
</feature>
<feature type="compositionally biased region" description="Low complexity" evidence="1">
    <location>
        <begin position="888"/>
        <end position="898"/>
    </location>
</feature>
<feature type="compositionally biased region" description="Low complexity" evidence="1">
    <location>
        <begin position="1490"/>
        <end position="1511"/>
    </location>
</feature>
<name>A0A1Y2HZQ2_9FUNG</name>
<evidence type="ECO:0008006" key="4">
    <source>
        <dbReference type="Google" id="ProtNLM"/>
    </source>
</evidence>
<feature type="compositionally biased region" description="Low complexity" evidence="1">
    <location>
        <begin position="1145"/>
        <end position="1173"/>
    </location>
</feature>
<feature type="compositionally biased region" description="Basic and acidic residues" evidence="1">
    <location>
        <begin position="679"/>
        <end position="688"/>
    </location>
</feature>
<feature type="compositionally biased region" description="Acidic residues" evidence="1">
    <location>
        <begin position="653"/>
        <end position="678"/>
    </location>
</feature>
<feature type="region of interest" description="Disordered" evidence="1">
    <location>
        <begin position="1391"/>
        <end position="1413"/>
    </location>
</feature>
<proteinExistence type="predicted"/>
<reference evidence="2 3" key="1">
    <citation type="submission" date="2016-07" db="EMBL/GenBank/DDBJ databases">
        <title>Pervasive Adenine N6-methylation of Active Genes in Fungi.</title>
        <authorList>
            <consortium name="DOE Joint Genome Institute"/>
            <person name="Mondo S.J."/>
            <person name="Dannebaum R.O."/>
            <person name="Kuo R.C."/>
            <person name="Labutti K."/>
            <person name="Haridas S."/>
            <person name="Kuo A."/>
            <person name="Salamov A."/>
            <person name="Ahrendt S.R."/>
            <person name="Lipzen A."/>
            <person name="Sullivan W."/>
            <person name="Andreopoulos W.B."/>
            <person name="Clum A."/>
            <person name="Lindquist E."/>
            <person name="Daum C."/>
            <person name="Ramamoorthy G.K."/>
            <person name="Gryganskyi A."/>
            <person name="Culley D."/>
            <person name="Magnuson J.K."/>
            <person name="James T.Y."/>
            <person name="O'Malley M.A."/>
            <person name="Stajich J.E."/>
            <person name="Spatafora J.W."/>
            <person name="Visel A."/>
            <person name="Grigoriev I.V."/>
        </authorList>
    </citation>
    <scope>NUCLEOTIDE SEQUENCE [LARGE SCALE GENOMIC DNA]</scope>
    <source>
        <strain evidence="2 3">PL171</strain>
    </source>
</reference>
<feature type="region of interest" description="Disordered" evidence="1">
    <location>
        <begin position="605"/>
        <end position="700"/>
    </location>
</feature>
<feature type="compositionally biased region" description="Basic and acidic residues" evidence="1">
    <location>
        <begin position="807"/>
        <end position="885"/>
    </location>
</feature>
<dbReference type="STRING" id="765915.A0A1Y2HZQ2"/>
<feature type="compositionally biased region" description="Low complexity" evidence="1">
    <location>
        <begin position="689"/>
        <end position="700"/>
    </location>
</feature>
<feature type="region of interest" description="Disordered" evidence="1">
    <location>
        <begin position="1578"/>
        <end position="1714"/>
    </location>
</feature>
<evidence type="ECO:0000313" key="3">
    <source>
        <dbReference type="Proteomes" id="UP000193411"/>
    </source>
</evidence>
<feature type="compositionally biased region" description="Low complexity" evidence="1">
    <location>
        <begin position="16"/>
        <end position="33"/>
    </location>
</feature>
<feature type="compositionally biased region" description="Polar residues" evidence="1">
    <location>
        <begin position="1701"/>
        <end position="1714"/>
    </location>
</feature>
<feature type="compositionally biased region" description="Low complexity" evidence="1">
    <location>
        <begin position="967"/>
        <end position="977"/>
    </location>
</feature>
<feature type="compositionally biased region" description="Acidic residues" evidence="1">
    <location>
        <begin position="636"/>
        <end position="646"/>
    </location>
</feature>
<keyword evidence="3" id="KW-1185">Reference proteome</keyword>
<feature type="compositionally biased region" description="Low complexity" evidence="1">
    <location>
        <begin position="1590"/>
        <end position="1611"/>
    </location>
</feature>
<feature type="compositionally biased region" description="Low complexity" evidence="1">
    <location>
        <begin position="1062"/>
        <end position="1072"/>
    </location>
</feature>
<sequence>MGSSKNRKEKRANHGSASSAAPASTKTQPTAASPDPPTPTPTLTPAPTNPNDPQSMHIPSLRHLPPSDLLERALSGSDPDLLARLQKVMTTHDVLKHVLAHVPEKDRVGVTAYWLTRDPRHLRALTNMASQVQFVKAARTRREAYCSSATCPQCLKEADGLIEDAKKLVARVDLTHVVRGRIESQVDNAVKAKMDADRQAKADVKAAKKAAAFAASAAATAAAKSPDAAAAAAAAAKTPTAQPAESNAVSTLSHGTRPVTDPMVALPSAHAHAALTLRMPTHRMAHRRRARQRLSPRQLQYPHRIANGGLAVSDSEPDSDDDTDADAVTADPHALLRLASDLTENHAHQFLSTMQKLTSAKANGTPAVAVLDANDQADESLLADHILSHLSPTSSAAARPLAATHFDPDADAEWLGDDDAWLACTSEVAPTAANARRLEDRGVALDWDVYGAAGLYGDAPVVAAGTKAQYPPGACVGAVNDPIAHAVAWAQAGGASTAAASITYDAKHMHMVPLGSACDLHDGNRGRNDAPRVVSAFKHSSSAPVAPAAAAPAGGHGKARRGITNNNNSNNNKHADAARAAAKRGHADAADDACCEWHHEYTSDEEDAHADHDEHDEIGASESDAGGCDHERCDESLDEEEEDDEDGCHGEHGDDDDDMDEHDDDDEEEDEEEEEEEEPGARADDVRSKSSASSALPSCATGPVPCGSNCIHHTGSTAKLCARHAKGITYPSPPASDAETSKDRPDAATYLSPASRYTLVSIACEFLAEHVQYRYRQYISERAAQQLLAEERAAEERKADAKRRRAEMHAAKKEAKRLEREAEERKERERIEAEQREREKKEKEREEKRKRQAEAKAKIEAEKLRAKEEREKKAEAERAAAEAKRQAKAAAQAAQAAVERAKAEKLEREKRENEEKERKVKEEKDRREKEERERKEKEERERKEREAAAVAAEVKSAAPTRQREASASKTSVASSAHSSRKPSVEPVPVSKHPAPSAKAAPQQQTKVAPPKPIASRASPLPHDKPVAGVPHQQQHPPPVNATPPSFGVSLPLSPGTARLQLSSSNGSSPSVSMLPIAAPVTSAVGANGLSSPVPVATTDHHEASSPTTTSTPSASSSASSSAPNTVPASHHSTLPSPVPSAIGKPPHGQQQQAQALAPHPGMSLQQQQQQQQMYPPPPAFAYQQALAMGLPMFPGGAPGGNPQQFMYNPAAAAAAAAMAAAAAAAAAASGNAGVQFGMPGMYAPQQQQQQFGRGQAPPGAIQHQQPGDGEDYGSAAPSVAGAHSDRATSQQHLGATSPNVHMPPPSLSRESSVHALPQQFQSPTAASGTKYGLGAEAWGVSPIGGSGSGSGSSNILPNMGASAATGASTSHSHHSLFDGLRLGTTSDLASTLSTTSSTGGGNVPGGVANGSNSHLPGPINTAMAAASGSASAGNLGSALLSGTSSIWSPFAASDPFDDLRSPTSATVSVNSASMAGSRFANLPGVQQAAAATASSTSPPSSANAASATASPWGPPAAIQSPPSTLSARETAASYRGLGAAALPAGLADALDMDDDMFDPFGFPSKPSAPVQSQFTLPLQQQARSAHHRQQPAAAASAGAAAGQQYQQQHAQHSYHHVQSNGWAAADAHHPHSSTGAFGYAGGTGGSRAGQQQAQYTHHSHQHHIQQPQPHQHQPYGHHQQPHPQQQYARSTNGFPPGSMFARNQQQVDSHTGGY</sequence>
<dbReference type="PANTHER" id="PTHR31780">
    <property type="entry name" value="STRESS RESPONSE PROTEIN NST1-RELATED"/>
    <property type="match status" value="1"/>
</dbReference>
<feature type="compositionally biased region" description="Basic and acidic residues" evidence="1">
    <location>
        <begin position="899"/>
        <end position="947"/>
    </location>
</feature>
<feature type="compositionally biased region" description="Low complexity" evidence="1">
    <location>
        <begin position="1245"/>
        <end position="1260"/>
    </location>
</feature>
<feature type="region of interest" description="Disordered" evidence="1">
    <location>
        <begin position="278"/>
        <end position="297"/>
    </location>
</feature>